<name>A0A2M6WPR6_9BACT</name>
<proteinExistence type="predicted"/>
<dbReference type="EMBL" id="PFAQ01000036">
    <property type="protein sequence ID" value="PIT94797.1"/>
    <property type="molecule type" value="Genomic_DNA"/>
</dbReference>
<gene>
    <name evidence="1" type="ORF">COT98_02165</name>
</gene>
<protein>
    <submittedName>
        <fullName evidence="1">Uncharacterized protein</fullName>
    </submittedName>
</protein>
<dbReference type="AlphaFoldDB" id="A0A2M6WPR6"/>
<organism evidence="1 2">
    <name type="scientific">Candidatus Falkowbacteria bacterium CG10_big_fil_rev_8_21_14_0_10_39_9</name>
    <dbReference type="NCBI Taxonomy" id="1974566"/>
    <lineage>
        <taxon>Bacteria</taxon>
        <taxon>Candidatus Falkowiibacteriota</taxon>
    </lineage>
</organism>
<evidence type="ECO:0000313" key="1">
    <source>
        <dbReference type="EMBL" id="PIT94797.1"/>
    </source>
</evidence>
<reference evidence="2" key="1">
    <citation type="submission" date="2017-09" db="EMBL/GenBank/DDBJ databases">
        <title>Depth-based differentiation of microbial function through sediment-hosted aquifers and enrichment of novel symbionts in the deep terrestrial subsurface.</title>
        <authorList>
            <person name="Probst A.J."/>
            <person name="Ladd B."/>
            <person name="Jarett J.K."/>
            <person name="Geller-Mcgrath D.E."/>
            <person name="Sieber C.M.K."/>
            <person name="Emerson J.B."/>
            <person name="Anantharaman K."/>
            <person name="Thomas B.C."/>
            <person name="Malmstrom R."/>
            <person name="Stieglmeier M."/>
            <person name="Klingl A."/>
            <person name="Woyke T."/>
            <person name="Ryan C.M."/>
            <person name="Banfield J.F."/>
        </authorList>
    </citation>
    <scope>NUCLEOTIDE SEQUENCE [LARGE SCALE GENOMIC DNA]</scope>
</reference>
<accession>A0A2M6WPR6</accession>
<evidence type="ECO:0000313" key="2">
    <source>
        <dbReference type="Proteomes" id="UP000228900"/>
    </source>
</evidence>
<dbReference type="Proteomes" id="UP000228900">
    <property type="component" value="Unassembled WGS sequence"/>
</dbReference>
<comment type="caution">
    <text evidence="1">The sequence shown here is derived from an EMBL/GenBank/DDBJ whole genome shotgun (WGS) entry which is preliminary data.</text>
</comment>
<sequence length="163" mass="18857">MSKIKNGNDYYQRIVDWIKKQEKGIVFRPTQVSKALSLDIGMVSVFLYRKNKKGYLDKKGAGKYVVVDCNAPIPLQIPKGKLPDLIFNLLRDLNLKFPKGYVREPMIVEKLKDQRISLNSVHNVMQRWFEGGYLISNNKIGKGYRIKDGHLNLKERPPVIIKK</sequence>